<dbReference type="GO" id="GO:0006545">
    <property type="term" value="P:glycine biosynthetic process"/>
    <property type="evidence" value="ECO:0007669"/>
    <property type="project" value="TreeGrafter"/>
</dbReference>
<dbReference type="EMBL" id="JAUUTY010000002">
    <property type="protein sequence ID" value="KAK1681847.1"/>
    <property type="molecule type" value="Genomic_DNA"/>
</dbReference>
<feature type="domain" description="Aromatic amino acid beta-eliminating lyase/threonine aldolase" evidence="5">
    <location>
        <begin position="103"/>
        <end position="181"/>
    </location>
</feature>
<evidence type="ECO:0000256" key="3">
    <source>
        <dbReference type="ARBA" id="ARBA00022898"/>
    </source>
</evidence>
<dbReference type="SUPFAM" id="SSF53383">
    <property type="entry name" value="PLP-dependent transferases"/>
    <property type="match status" value="1"/>
</dbReference>
<dbReference type="Proteomes" id="UP001231189">
    <property type="component" value="Unassembled WGS sequence"/>
</dbReference>
<dbReference type="InterPro" id="IPR015424">
    <property type="entry name" value="PyrdxlP-dep_Trfase"/>
</dbReference>
<evidence type="ECO:0000256" key="2">
    <source>
        <dbReference type="ARBA" id="ARBA00006966"/>
    </source>
</evidence>
<evidence type="ECO:0000256" key="4">
    <source>
        <dbReference type="SAM" id="MobiDB-lite"/>
    </source>
</evidence>
<gene>
    <name evidence="6" type="ORF">QYE76_042695</name>
</gene>
<comment type="similarity">
    <text evidence="2">Belongs to the threonine aldolase family.</text>
</comment>
<dbReference type="PANTHER" id="PTHR48097">
    <property type="entry name" value="L-THREONINE ALDOLASE-RELATED"/>
    <property type="match status" value="1"/>
</dbReference>
<evidence type="ECO:0000313" key="6">
    <source>
        <dbReference type="EMBL" id="KAK1681847.1"/>
    </source>
</evidence>
<protein>
    <recommendedName>
        <fullName evidence="5">Aromatic amino acid beta-eliminating lyase/threonine aldolase domain-containing protein</fullName>
    </recommendedName>
</protein>
<name>A0AAD8THL0_LOLMU</name>
<comment type="caution">
    <text evidence="6">The sequence shown here is derived from an EMBL/GenBank/DDBJ whole genome shotgun (WGS) entry which is preliminary data.</text>
</comment>
<evidence type="ECO:0000259" key="5">
    <source>
        <dbReference type="Pfam" id="PF01212"/>
    </source>
</evidence>
<reference evidence="6" key="1">
    <citation type="submission" date="2023-07" db="EMBL/GenBank/DDBJ databases">
        <title>A chromosome-level genome assembly of Lolium multiflorum.</title>
        <authorList>
            <person name="Chen Y."/>
            <person name="Copetti D."/>
            <person name="Kolliker R."/>
            <person name="Studer B."/>
        </authorList>
    </citation>
    <scope>NUCLEOTIDE SEQUENCE</scope>
    <source>
        <strain evidence="6">02402/16</strain>
        <tissue evidence="6">Leaf</tissue>
    </source>
</reference>
<dbReference type="GO" id="GO:0006567">
    <property type="term" value="P:L-threonine catabolic process"/>
    <property type="evidence" value="ECO:0007669"/>
    <property type="project" value="TreeGrafter"/>
</dbReference>
<dbReference type="AlphaFoldDB" id="A0AAD8THL0"/>
<sequence length="184" mass="19991">MVVARRSGRTKALPRLDLRKEAVISVENKGNAEVEKAKGLEGEEEQEDADAEKQQRPPAMLCICHCPPSVPSLRLCVAAGLAPFKDGFGRALRDYPVGGSDSKGSEVILDNNSQIHIYGNSGISTIGGVHPKTITNNPDGTMDIEKIVDAIRHPYGALYYPTTRLIFLEDTHANCGGKCLRRVH</sequence>
<evidence type="ECO:0000256" key="1">
    <source>
        <dbReference type="ARBA" id="ARBA00001933"/>
    </source>
</evidence>
<dbReference type="Pfam" id="PF01212">
    <property type="entry name" value="Beta_elim_lyase"/>
    <property type="match status" value="1"/>
</dbReference>
<comment type="cofactor">
    <cofactor evidence="1">
        <name>pyridoxal 5'-phosphate</name>
        <dbReference type="ChEBI" id="CHEBI:597326"/>
    </cofactor>
</comment>
<dbReference type="GO" id="GO:0008732">
    <property type="term" value="F:L-allo-threonine aldolase activity"/>
    <property type="evidence" value="ECO:0007669"/>
    <property type="project" value="TreeGrafter"/>
</dbReference>
<dbReference type="InterPro" id="IPR001597">
    <property type="entry name" value="ArAA_b-elim_lyase/Thr_aldolase"/>
</dbReference>
<dbReference type="PANTHER" id="PTHR48097:SF9">
    <property type="entry name" value="L-THREONINE ALDOLASE"/>
    <property type="match status" value="1"/>
</dbReference>
<dbReference type="Gene3D" id="3.40.640.10">
    <property type="entry name" value="Type I PLP-dependent aspartate aminotransferase-like (Major domain)"/>
    <property type="match status" value="1"/>
</dbReference>
<keyword evidence="3" id="KW-0663">Pyridoxal phosphate</keyword>
<evidence type="ECO:0000313" key="7">
    <source>
        <dbReference type="Proteomes" id="UP001231189"/>
    </source>
</evidence>
<proteinExistence type="inferred from homology"/>
<keyword evidence="7" id="KW-1185">Reference proteome</keyword>
<organism evidence="6 7">
    <name type="scientific">Lolium multiflorum</name>
    <name type="common">Italian ryegrass</name>
    <name type="synonym">Lolium perenne subsp. multiflorum</name>
    <dbReference type="NCBI Taxonomy" id="4521"/>
    <lineage>
        <taxon>Eukaryota</taxon>
        <taxon>Viridiplantae</taxon>
        <taxon>Streptophyta</taxon>
        <taxon>Embryophyta</taxon>
        <taxon>Tracheophyta</taxon>
        <taxon>Spermatophyta</taxon>
        <taxon>Magnoliopsida</taxon>
        <taxon>Liliopsida</taxon>
        <taxon>Poales</taxon>
        <taxon>Poaceae</taxon>
        <taxon>BOP clade</taxon>
        <taxon>Pooideae</taxon>
        <taxon>Poodae</taxon>
        <taxon>Poeae</taxon>
        <taxon>Poeae Chloroplast Group 2 (Poeae type)</taxon>
        <taxon>Loliodinae</taxon>
        <taxon>Loliinae</taxon>
        <taxon>Lolium</taxon>
    </lineage>
</organism>
<dbReference type="GO" id="GO:0005829">
    <property type="term" value="C:cytosol"/>
    <property type="evidence" value="ECO:0007669"/>
    <property type="project" value="TreeGrafter"/>
</dbReference>
<feature type="region of interest" description="Disordered" evidence="4">
    <location>
        <begin position="33"/>
        <end position="54"/>
    </location>
</feature>
<dbReference type="InterPro" id="IPR015421">
    <property type="entry name" value="PyrdxlP-dep_Trfase_major"/>
</dbReference>
<accession>A0AAD8THL0</accession>